<dbReference type="HAMAP" id="MF_00801">
    <property type="entry name" value="Endonuclease_5"/>
    <property type="match status" value="1"/>
</dbReference>
<dbReference type="OrthoDB" id="7885at2157"/>
<feature type="binding site" evidence="7">
    <location>
        <position position="145"/>
    </location>
    <ligand>
        <name>Mg(2+)</name>
        <dbReference type="ChEBI" id="CHEBI:18420"/>
    </ligand>
</feature>
<keyword evidence="7" id="KW-0234">DNA repair</keyword>
<dbReference type="GO" id="GO:0006281">
    <property type="term" value="P:DNA repair"/>
    <property type="evidence" value="ECO:0007669"/>
    <property type="project" value="UniProtKB-UniRule"/>
</dbReference>
<dbReference type="GO" id="GO:0005737">
    <property type="term" value="C:cytoplasm"/>
    <property type="evidence" value="ECO:0007669"/>
    <property type="project" value="UniProtKB-SubCell"/>
</dbReference>
<dbReference type="PANTHER" id="PTHR28511:SF1">
    <property type="entry name" value="ENDONUCLEASE V"/>
    <property type="match status" value="1"/>
</dbReference>
<feature type="region of interest" description="Disordered" evidence="8">
    <location>
        <begin position="30"/>
        <end position="71"/>
    </location>
</feature>
<dbReference type="STRING" id="355548.SAMN04487945_1185"/>
<dbReference type="GO" id="GO:0000287">
    <property type="term" value="F:magnesium ion binding"/>
    <property type="evidence" value="ECO:0007669"/>
    <property type="project" value="UniProtKB-UniRule"/>
</dbReference>
<keyword evidence="7" id="KW-0227">DNA damage</keyword>
<dbReference type="RefSeq" id="WP_089668431.1">
    <property type="nucleotide sequence ID" value="NZ_FOJA01000001.1"/>
</dbReference>
<dbReference type="Pfam" id="PF04493">
    <property type="entry name" value="Endonuclease_5"/>
    <property type="match status" value="1"/>
</dbReference>
<evidence type="ECO:0000256" key="6">
    <source>
        <dbReference type="ARBA" id="ARBA00022801"/>
    </source>
</evidence>
<evidence type="ECO:0000256" key="3">
    <source>
        <dbReference type="ARBA" id="ARBA00022490"/>
    </source>
</evidence>
<keyword evidence="3 7" id="KW-0963">Cytoplasm</keyword>
<dbReference type="CDD" id="cd06559">
    <property type="entry name" value="Endonuclease_V"/>
    <property type="match status" value="1"/>
</dbReference>
<feature type="site" description="Interaction with target DNA" evidence="7">
    <location>
        <position position="115"/>
    </location>
</feature>
<evidence type="ECO:0000256" key="1">
    <source>
        <dbReference type="ARBA" id="ARBA00001835"/>
    </source>
</evidence>
<name>A0A1I0NVW4_9EURY</name>
<proteinExistence type="inferred from homology"/>
<keyword evidence="4 7" id="KW-0540">Nuclease</keyword>
<dbReference type="AlphaFoldDB" id="A0A1I0NVW4"/>
<comment type="cofactor">
    <cofactor evidence="7">
        <name>Mg(2+)</name>
        <dbReference type="ChEBI" id="CHEBI:18420"/>
    </cofactor>
</comment>
<evidence type="ECO:0000313" key="10">
    <source>
        <dbReference type="Proteomes" id="UP000198518"/>
    </source>
</evidence>
<evidence type="ECO:0000256" key="5">
    <source>
        <dbReference type="ARBA" id="ARBA00022759"/>
    </source>
</evidence>
<dbReference type="InterPro" id="IPR007581">
    <property type="entry name" value="Endonuclease-V"/>
</dbReference>
<dbReference type="PANTHER" id="PTHR28511">
    <property type="entry name" value="ENDONUCLEASE V"/>
    <property type="match status" value="1"/>
</dbReference>
<organism evidence="9 10">
    <name type="scientific">Halobacterium jilantaiense</name>
    <dbReference type="NCBI Taxonomy" id="355548"/>
    <lineage>
        <taxon>Archaea</taxon>
        <taxon>Methanobacteriati</taxon>
        <taxon>Methanobacteriota</taxon>
        <taxon>Stenosarchaea group</taxon>
        <taxon>Halobacteria</taxon>
        <taxon>Halobacteriales</taxon>
        <taxon>Halobacteriaceae</taxon>
        <taxon>Halobacterium</taxon>
    </lineage>
</organism>
<gene>
    <name evidence="7" type="primary">nfi</name>
    <name evidence="9" type="ORF">SAMN04487945_1185</name>
</gene>
<keyword evidence="7" id="KW-0460">Magnesium</keyword>
<keyword evidence="5 7" id="KW-0255">Endonuclease</keyword>
<comment type="subcellular location">
    <subcellularLocation>
        <location evidence="2 7">Cytoplasm</location>
    </subcellularLocation>
</comment>
<accession>A0A1I0NVW4</accession>
<keyword evidence="6 7" id="KW-0378">Hydrolase</keyword>
<sequence length="272" mass="28494">MDVVRPEFLPTAGLSREEMESMQRDIASAAEFTDRHSLDPASVALSETPTDRETADGSGAGTEQATFASGDADGPVVVGVDQAFRDDESVSAAVAIRDGDLVERAAGRAPLALPYIPGLLSFREGSAIVDALASLSVDPDLLVFDGSGRIHFRQAGLAAHLGVVFDTPAVGVAKNLLCGTPAESLDDPLPAGTRVAIEADDSMDAPDGTVVGYAVQTRQYPNPETRHVNPLYVSPGHRVSAASTADFVEATCTGYKLPAPTRLADRYADDLR</sequence>
<dbReference type="Proteomes" id="UP000198518">
    <property type="component" value="Unassembled WGS sequence"/>
</dbReference>
<reference evidence="9 10" key="1">
    <citation type="submission" date="2016-10" db="EMBL/GenBank/DDBJ databases">
        <authorList>
            <person name="de Groot N.N."/>
        </authorList>
    </citation>
    <scope>NUCLEOTIDE SEQUENCE [LARGE SCALE GENOMIC DNA]</scope>
    <source>
        <strain evidence="9 10">CGMCC 1.5337</strain>
    </source>
</reference>
<feature type="binding site" evidence="7">
    <location>
        <position position="81"/>
    </location>
    <ligand>
        <name>Mg(2+)</name>
        <dbReference type="ChEBI" id="CHEBI:18420"/>
    </ligand>
</feature>
<keyword evidence="10" id="KW-1185">Reference proteome</keyword>
<evidence type="ECO:0000256" key="7">
    <source>
        <dbReference type="HAMAP-Rule" id="MF_00801"/>
    </source>
</evidence>
<dbReference type="GO" id="GO:0003727">
    <property type="term" value="F:single-stranded RNA binding"/>
    <property type="evidence" value="ECO:0007669"/>
    <property type="project" value="TreeGrafter"/>
</dbReference>
<dbReference type="EMBL" id="FOJA01000001">
    <property type="protein sequence ID" value="SEW05755.1"/>
    <property type="molecule type" value="Genomic_DNA"/>
</dbReference>
<evidence type="ECO:0000256" key="8">
    <source>
        <dbReference type="SAM" id="MobiDB-lite"/>
    </source>
</evidence>
<evidence type="ECO:0000256" key="4">
    <source>
        <dbReference type="ARBA" id="ARBA00022722"/>
    </source>
</evidence>
<keyword evidence="7" id="KW-0479">Metal-binding</keyword>
<dbReference type="GO" id="GO:0016891">
    <property type="term" value="F:RNA endonuclease activity producing 5'-phosphomonoesters, hydrolytic mechanism"/>
    <property type="evidence" value="ECO:0007669"/>
    <property type="project" value="TreeGrafter"/>
</dbReference>
<dbReference type="EC" id="3.1.21.7" evidence="7"/>
<evidence type="ECO:0000313" key="9">
    <source>
        <dbReference type="EMBL" id="SEW05755.1"/>
    </source>
</evidence>
<protein>
    <recommendedName>
        <fullName evidence="7">Endonuclease V</fullName>
        <ecNumber evidence="7">3.1.21.7</ecNumber>
    </recommendedName>
    <alternativeName>
        <fullName evidence="7">Deoxyinosine 3'endonuclease</fullName>
    </alternativeName>
    <alternativeName>
        <fullName evidence="7">Deoxyribonuclease V</fullName>
        <shortName evidence="7">DNase V</shortName>
    </alternativeName>
</protein>
<dbReference type="Gene3D" id="3.30.2170.10">
    <property type="entry name" value="archaeoglobus fulgidus dsm 4304 superfamily"/>
    <property type="match status" value="1"/>
</dbReference>
<comment type="similarity">
    <text evidence="7">Belongs to the endonuclease V family.</text>
</comment>
<comment type="catalytic activity">
    <reaction evidence="1 7">
        <text>Endonucleolytic cleavage at apurinic or apyrimidinic sites to products with a 5'-phosphate.</text>
        <dbReference type="EC" id="3.1.21.7"/>
    </reaction>
</comment>
<dbReference type="GO" id="GO:0043737">
    <property type="term" value="F:deoxyribonuclease V activity"/>
    <property type="evidence" value="ECO:0007669"/>
    <property type="project" value="UniProtKB-UniRule"/>
</dbReference>
<comment type="function">
    <text evidence="7">DNA repair enzyme involved in the repair of deaminated bases. Selectively cleaves double-stranded DNA at the second phosphodiester bond 3' to a deoxyinosine leaving behind the intact lesion on the nicked DNA.</text>
</comment>
<evidence type="ECO:0000256" key="2">
    <source>
        <dbReference type="ARBA" id="ARBA00004496"/>
    </source>
</evidence>